<proteinExistence type="predicted"/>
<evidence type="ECO:0008006" key="3">
    <source>
        <dbReference type="Google" id="ProtNLM"/>
    </source>
</evidence>
<accession>A0A4R0RMG4</accession>
<keyword evidence="2" id="KW-1185">Reference proteome</keyword>
<gene>
    <name evidence="1" type="ORF">EIP91_011000</name>
</gene>
<name>A0A4R0RMG4_9APHY</name>
<reference evidence="1 2" key="1">
    <citation type="submission" date="2018-11" db="EMBL/GenBank/DDBJ databases">
        <title>Genome assembly of Steccherinum ochraceum LE-BIN_3174, the white-rot fungus of the Steccherinaceae family (The Residual Polyporoid clade, Polyporales, Basidiomycota).</title>
        <authorList>
            <person name="Fedorova T.V."/>
            <person name="Glazunova O.A."/>
            <person name="Landesman E.O."/>
            <person name="Moiseenko K.V."/>
            <person name="Psurtseva N.V."/>
            <person name="Savinova O.S."/>
            <person name="Shakhova N.V."/>
            <person name="Tyazhelova T.V."/>
            <person name="Vasina D.V."/>
        </authorList>
    </citation>
    <scope>NUCLEOTIDE SEQUENCE [LARGE SCALE GENOMIC DNA]</scope>
    <source>
        <strain evidence="1 2">LE-BIN_3174</strain>
    </source>
</reference>
<sequence length="568" mass="63495">MHKAFEIGEIVDLIVAKLIEGNRALDVHAPKRRFGNYKDDCKPFRDIISLGSTASIFREPSLNAIWYRQRSLAPLFNSLGLLEDWRVRYEYYGTKGTLTLSRSLCAADAPMLLKYSSRIRMLEITGPTQLSFSEDQLWTLPGGPLFPHLQQVYCLDEDPKILAFIVRNMGDRLTHLSLSPARFTSRVLANSISDSLTHVSANLQCLEILEDGFSPDLHTYADQVLFTALRLACNARELSLHGALYYNRRAWNVILGFQTLKKLSIVLSYIGNPLRRTDTPAFSALTSLSITMDPQLIDSTTATLLPKAGLLCLRSSTWTIKTTDLVKNSQVCHLITAIADACSISSLNHLDVVFTTTYTPYSPLDNLERVLEAATLQPLLPYAKLRYLRLRLGHPWILEDSFLLEAARGWPDIETLELDPNPSAAKTTRITLQGLEYLALHCPRLQTLGLPVDFSQFDIPRHPAQGRPWFEGGGQTALRDLYLETPYVDSPSAVALSLSRMFPLLWKHAGSLQLSTTSSHHASRSMYQVYELLPVLALAREEGRIMASMSCVNSPSIVEITSSNNLTA</sequence>
<dbReference type="SUPFAM" id="SSF52047">
    <property type="entry name" value="RNI-like"/>
    <property type="match status" value="1"/>
</dbReference>
<dbReference type="AlphaFoldDB" id="A0A4R0RMG4"/>
<comment type="caution">
    <text evidence="1">The sequence shown here is derived from an EMBL/GenBank/DDBJ whole genome shotgun (WGS) entry which is preliminary data.</text>
</comment>
<dbReference type="Proteomes" id="UP000292702">
    <property type="component" value="Unassembled WGS sequence"/>
</dbReference>
<dbReference type="InterPro" id="IPR032675">
    <property type="entry name" value="LRR_dom_sf"/>
</dbReference>
<dbReference type="EMBL" id="RWJN01000069">
    <property type="protein sequence ID" value="TCD68362.1"/>
    <property type="molecule type" value="Genomic_DNA"/>
</dbReference>
<dbReference type="OrthoDB" id="2802434at2759"/>
<protein>
    <recommendedName>
        <fullName evidence="3">F-box domain-containing protein</fullName>
    </recommendedName>
</protein>
<organism evidence="1 2">
    <name type="scientific">Steccherinum ochraceum</name>
    <dbReference type="NCBI Taxonomy" id="92696"/>
    <lineage>
        <taxon>Eukaryota</taxon>
        <taxon>Fungi</taxon>
        <taxon>Dikarya</taxon>
        <taxon>Basidiomycota</taxon>
        <taxon>Agaricomycotina</taxon>
        <taxon>Agaricomycetes</taxon>
        <taxon>Polyporales</taxon>
        <taxon>Steccherinaceae</taxon>
        <taxon>Steccherinum</taxon>
    </lineage>
</organism>
<evidence type="ECO:0000313" key="1">
    <source>
        <dbReference type="EMBL" id="TCD68362.1"/>
    </source>
</evidence>
<dbReference type="Gene3D" id="3.80.10.10">
    <property type="entry name" value="Ribonuclease Inhibitor"/>
    <property type="match status" value="1"/>
</dbReference>
<evidence type="ECO:0000313" key="2">
    <source>
        <dbReference type="Proteomes" id="UP000292702"/>
    </source>
</evidence>